<feature type="compositionally biased region" description="Basic and acidic residues" evidence="1">
    <location>
        <begin position="198"/>
        <end position="211"/>
    </location>
</feature>
<accession>A0ABQ5H2S5</accession>
<comment type="caution">
    <text evidence="2">The sequence shown here is derived from an EMBL/GenBank/DDBJ whole genome shotgun (WGS) entry which is preliminary data.</text>
</comment>
<organism evidence="2 3">
    <name type="scientific">Tanacetum coccineum</name>
    <dbReference type="NCBI Taxonomy" id="301880"/>
    <lineage>
        <taxon>Eukaryota</taxon>
        <taxon>Viridiplantae</taxon>
        <taxon>Streptophyta</taxon>
        <taxon>Embryophyta</taxon>
        <taxon>Tracheophyta</taxon>
        <taxon>Spermatophyta</taxon>
        <taxon>Magnoliopsida</taxon>
        <taxon>eudicotyledons</taxon>
        <taxon>Gunneridae</taxon>
        <taxon>Pentapetalae</taxon>
        <taxon>asterids</taxon>
        <taxon>campanulids</taxon>
        <taxon>Asterales</taxon>
        <taxon>Asteraceae</taxon>
        <taxon>Asteroideae</taxon>
        <taxon>Anthemideae</taxon>
        <taxon>Anthemidinae</taxon>
        <taxon>Tanacetum</taxon>
    </lineage>
</organism>
<reference evidence="2" key="2">
    <citation type="submission" date="2022-01" db="EMBL/GenBank/DDBJ databases">
        <authorList>
            <person name="Yamashiro T."/>
            <person name="Shiraishi A."/>
            <person name="Satake H."/>
            <person name="Nakayama K."/>
        </authorList>
    </citation>
    <scope>NUCLEOTIDE SEQUENCE</scope>
</reference>
<feature type="region of interest" description="Disordered" evidence="1">
    <location>
        <begin position="184"/>
        <end position="211"/>
    </location>
</feature>
<feature type="compositionally biased region" description="Polar residues" evidence="1">
    <location>
        <begin position="184"/>
        <end position="197"/>
    </location>
</feature>
<proteinExistence type="predicted"/>
<protein>
    <submittedName>
        <fullName evidence="2">Uncharacterized protein</fullName>
    </submittedName>
</protein>
<evidence type="ECO:0000313" key="3">
    <source>
        <dbReference type="Proteomes" id="UP001151760"/>
    </source>
</evidence>
<name>A0ABQ5H2S5_9ASTR</name>
<dbReference type="EMBL" id="BQNB010019091">
    <property type="protein sequence ID" value="GJT81567.1"/>
    <property type="molecule type" value="Genomic_DNA"/>
</dbReference>
<reference evidence="2" key="1">
    <citation type="journal article" date="2022" name="Int. J. Mol. Sci.">
        <title>Draft Genome of Tanacetum Coccineum: Genomic Comparison of Closely Related Tanacetum-Family Plants.</title>
        <authorList>
            <person name="Yamashiro T."/>
            <person name="Shiraishi A."/>
            <person name="Nakayama K."/>
            <person name="Satake H."/>
        </authorList>
    </citation>
    <scope>NUCLEOTIDE SEQUENCE</scope>
</reference>
<sequence length="211" mass="23659">MKWSFTVQSLLDLRKGSKATRLESFKKKNQIDVGEGSSNPYNKHYANSDTDSDAILYSLCSDTTEESDNEPDDVNDFDMDLSDDNLNGDDDATRFGVFIYNNFTETPKSTYFSPTITSSSLDFIHNLLNETPANELTYFVSNPVYTDAQTTSAMFKQQTFITGNVFGRECSSYTISTSKENSLVCNDSPTKLTPSQSKEADAKGEREYEED</sequence>
<gene>
    <name evidence="2" type="ORF">Tco_1055909</name>
</gene>
<evidence type="ECO:0000256" key="1">
    <source>
        <dbReference type="SAM" id="MobiDB-lite"/>
    </source>
</evidence>
<dbReference type="Proteomes" id="UP001151760">
    <property type="component" value="Unassembled WGS sequence"/>
</dbReference>
<evidence type="ECO:0000313" key="2">
    <source>
        <dbReference type="EMBL" id="GJT81567.1"/>
    </source>
</evidence>
<keyword evidence="3" id="KW-1185">Reference proteome</keyword>